<dbReference type="Pfam" id="PF00496">
    <property type="entry name" value="SBP_bac_5"/>
    <property type="match status" value="1"/>
</dbReference>
<dbReference type="InterPro" id="IPR039424">
    <property type="entry name" value="SBP_5"/>
</dbReference>
<gene>
    <name evidence="3" type="ORF">Uis4E_0974</name>
</gene>
<dbReference type="Gene3D" id="3.90.76.10">
    <property type="entry name" value="Dipeptide-binding Protein, Domain 1"/>
    <property type="match status" value="1"/>
</dbReference>
<dbReference type="PANTHER" id="PTHR30290:SF83">
    <property type="entry name" value="ABC TRANSPORTER SUBSTRATE-BINDING PROTEIN"/>
    <property type="match status" value="1"/>
</dbReference>
<feature type="chain" id="PRO_5039384333" evidence="1">
    <location>
        <begin position="23"/>
        <end position="551"/>
    </location>
</feature>
<protein>
    <submittedName>
        <fullName evidence="3">ABC transporter</fullName>
    </submittedName>
</protein>
<dbReference type="SUPFAM" id="SSF53850">
    <property type="entry name" value="Periplasmic binding protein-like II"/>
    <property type="match status" value="1"/>
</dbReference>
<accession>A0A2N5J3M8</accession>
<dbReference type="PIRSF" id="PIRSF002741">
    <property type="entry name" value="MppA"/>
    <property type="match status" value="1"/>
</dbReference>
<feature type="signal peptide" evidence="1">
    <location>
        <begin position="1"/>
        <end position="22"/>
    </location>
</feature>
<dbReference type="GO" id="GO:0042597">
    <property type="term" value="C:periplasmic space"/>
    <property type="evidence" value="ECO:0007669"/>
    <property type="project" value="UniProtKB-ARBA"/>
</dbReference>
<dbReference type="PANTHER" id="PTHR30290">
    <property type="entry name" value="PERIPLASMIC BINDING COMPONENT OF ABC TRANSPORTER"/>
    <property type="match status" value="1"/>
</dbReference>
<evidence type="ECO:0000259" key="2">
    <source>
        <dbReference type="Pfam" id="PF00496"/>
    </source>
</evidence>
<keyword evidence="1" id="KW-0732">Signal</keyword>
<dbReference type="InterPro" id="IPR030678">
    <property type="entry name" value="Peptide/Ni-bd"/>
</dbReference>
<dbReference type="AlphaFoldDB" id="A0A2N5J3M8"/>
<evidence type="ECO:0000313" key="3">
    <source>
        <dbReference type="EMBL" id="PLS28831.1"/>
    </source>
</evidence>
<evidence type="ECO:0000256" key="1">
    <source>
        <dbReference type="SAM" id="SignalP"/>
    </source>
</evidence>
<dbReference type="Gene3D" id="3.10.105.10">
    <property type="entry name" value="Dipeptide-binding Protein, Domain 3"/>
    <property type="match status" value="1"/>
</dbReference>
<proteinExistence type="predicted"/>
<dbReference type="PROSITE" id="PS51257">
    <property type="entry name" value="PROKAR_LIPOPROTEIN"/>
    <property type="match status" value="1"/>
</dbReference>
<comment type="caution">
    <text evidence="3">The sequence shown here is derived from an EMBL/GenBank/DDBJ whole genome shotgun (WGS) entry which is preliminary data.</text>
</comment>
<dbReference type="InterPro" id="IPR000914">
    <property type="entry name" value="SBP_5_dom"/>
</dbReference>
<evidence type="ECO:0000313" key="4">
    <source>
        <dbReference type="Proteomes" id="UP000235034"/>
    </source>
</evidence>
<feature type="domain" description="Solute-binding protein family 5" evidence="2">
    <location>
        <begin position="93"/>
        <end position="467"/>
    </location>
</feature>
<dbReference type="EMBL" id="NMWT01000011">
    <property type="protein sequence ID" value="PLS28831.1"/>
    <property type="molecule type" value="Genomic_DNA"/>
</dbReference>
<sequence>MRTGLTKRITAALAATLGLALALSGCGATGGASVDADATGADGKQVVVVNDVEPASGLIPSDTNDLAGWKVVTQLFEGLVTFSSTGKLIYADAESITPNDDASQYTIKLRDGLEFSDGEKITAETYAKSWSFAANAANGQMGAAIFATIKGYDKLQDEHGDKNAQLEGLKVIDDQTLQVTLAAPDSSFDYKVGDVAFLPLPSSAYKDIKAFGEKPVGNGPYQFASWRHDSEIKLTPNPKYTGPRKAQNGGVTYKLYTNLESAYADLTAGNLDVLDSIPNSALATYKNEDSIQSFSKAGPGFKAFTIPSNLKHFTGEEGRLRRAAISYAVNRDRIVDKVLRGTATVATDFTAPSIAGYSKSLSGSDVLSYDAAKAKELWAKADAISPWDGTFRLAYASDSGSKQWVDAIVNSIKNALGIDAKSYPFPTQKDFSGAVHDRTIDAAFTQGLQSDYPHPEGYLVQAYDSSAADGKGLNNGDYKSSEFDSLIDEAAKQTTLDGSVKYYHQAEELLLKDLPVIPLWYGNVSAGASKGVKNVKFNYMGLPEYQNLVKE</sequence>
<dbReference type="CDD" id="cd00995">
    <property type="entry name" value="PBP2_NikA_DppA_OppA_like"/>
    <property type="match status" value="1"/>
</dbReference>
<dbReference type="Proteomes" id="UP000235034">
    <property type="component" value="Unassembled WGS sequence"/>
</dbReference>
<name>A0A2N5J3M8_9BIFI</name>
<reference evidence="3 4" key="1">
    <citation type="submission" date="2017-07" db="EMBL/GenBank/DDBJ databases">
        <title>Bifidobacterium novel species.</title>
        <authorList>
            <person name="Lugli G.A."/>
            <person name="Milani C."/>
            <person name="Duranti S."/>
            <person name="Mangifesta M."/>
        </authorList>
    </citation>
    <scope>NUCLEOTIDE SEQUENCE [LARGE SCALE GENOMIC DNA]</scope>
    <source>
        <strain evidence="3 4">77</strain>
    </source>
</reference>
<organism evidence="3 4">
    <name type="scientific">Bifidobacterium parmae</name>
    <dbReference type="NCBI Taxonomy" id="361854"/>
    <lineage>
        <taxon>Bacteria</taxon>
        <taxon>Bacillati</taxon>
        <taxon>Actinomycetota</taxon>
        <taxon>Actinomycetes</taxon>
        <taxon>Bifidobacteriales</taxon>
        <taxon>Bifidobacteriaceae</taxon>
        <taxon>Bifidobacterium</taxon>
    </lineage>
</organism>
<dbReference type="RefSeq" id="WP_101622134.1">
    <property type="nucleotide sequence ID" value="NZ_NMWT01000011.1"/>
</dbReference>
<dbReference type="OrthoDB" id="9046151at2"/>
<dbReference type="GO" id="GO:0043190">
    <property type="term" value="C:ATP-binding cassette (ABC) transporter complex"/>
    <property type="evidence" value="ECO:0007669"/>
    <property type="project" value="InterPro"/>
</dbReference>
<keyword evidence="4" id="KW-1185">Reference proteome</keyword>
<dbReference type="Gene3D" id="3.40.190.10">
    <property type="entry name" value="Periplasmic binding protein-like II"/>
    <property type="match status" value="1"/>
</dbReference>
<dbReference type="GO" id="GO:1904680">
    <property type="term" value="F:peptide transmembrane transporter activity"/>
    <property type="evidence" value="ECO:0007669"/>
    <property type="project" value="TreeGrafter"/>
</dbReference>
<dbReference type="GO" id="GO:0015833">
    <property type="term" value="P:peptide transport"/>
    <property type="evidence" value="ECO:0007669"/>
    <property type="project" value="TreeGrafter"/>
</dbReference>